<accession>A0A455U8A2</accession>
<name>A0A455U8A2_9GAMM</name>
<dbReference type="EMBL" id="AP019514">
    <property type="protein sequence ID" value="BBI62372.1"/>
    <property type="molecule type" value="Genomic_DNA"/>
</dbReference>
<evidence type="ECO:0000313" key="2">
    <source>
        <dbReference type="Proteomes" id="UP000320231"/>
    </source>
</evidence>
<sequence>MFDGDAACAAECYNPLQLSPSTGHVASTISTAICFTGSVMTETSSSSATPSLSYKDAGVDIDAGNALVDRIKHVAKRTTRQSNGRTWRIRCTM</sequence>
<gene>
    <name evidence="1" type="ORF">HSBAA_36780</name>
</gene>
<reference evidence="1 2" key="1">
    <citation type="journal article" date="2019" name="Microbiol. Resour. Announc.">
        <title>Complete Genome Sequence of Halomonas sulfidaeris Strain Esulfide1 Isolated from a Metal Sulfide Rock at a Depth of 2,200 Meters, Obtained Using Nanopore Sequencing.</title>
        <authorList>
            <person name="Saito M."/>
            <person name="Nishigata A."/>
            <person name="Galipon J."/>
            <person name="Arakawa K."/>
        </authorList>
    </citation>
    <scope>NUCLEOTIDE SEQUENCE [LARGE SCALE GENOMIC DNA]</scope>
    <source>
        <strain evidence="1 2">ATCC BAA-803</strain>
    </source>
</reference>
<proteinExistence type="predicted"/>
<dbReference type="InterPro" id="IPR036921">
    <property type="entry name" value="PurM-like_N_sf"/>
</dbReference>
<dbReference type="AlphaFoldDB" id="A0A455U8A2"/>
<dbReference type="Proteomes" id="UP000320231">
    <property type="component" value="Chromosome"/>
</dbReference>
<evidence type="ECO:0000313" key="1">
    <source>
        <dbReference type="EMBL" id="BBI62372.1"/>
    </source>
</evidence>
<protein>
    <submittedName>
        <fullName evidence="1">Uncharacterized protein</fullName>
    </submittedName>
</protein>
<organism evidence="1 2">
    <name type="scientific">Vreelandella sulfidaeris</name>
    <dbReference type="NCBI Taxonomy" id="115553"/>
    <lineage>
        <taxon>Bacteria</taxon>
        <taxon>Pseudomonadati</taxon>
        <taxon>Pseudomonadota</taxon>
        <taxon>Gammaproteobacteria</taxon>
        <taxon>Oceanospirillales</taxon>
        <taxon>Halomonadaceae</taxon>
        <taxon>Vreelandella</taxon>
    </lineage>
</organism>
<dbReference type="KEGG" id="hsr:HSBAA_36780"/>
<dbReference type="Gene3D" id="3.30.1330.10">
    <property type="entry name" value="PurM-like, N-terminal domain"/>
    <property type="match status" value="1"/>
</dbReference>